<evidence type="ECO:0000313" key="2">
    <source>
        <dbReference type="EMBL" id="TLD71073.1"/>
    </source>
</evidence>
<dbReference type="AlphaFoldDB" id="A0A5R8KFJ8"/>
<organism evidence="2 3">
    <name type="scientific">Phragmitibacter flavus</name>
    <dbReference type="NCBI Taxonomy" id="2576071"/>
    <lineage>
        <taxon>Bacteria</taxon>
        <taxon>Pseudomonadati</taxon>
        <taxon>Verrucomicrobiota</taxon>
        <taxon>Verrucomicrobiia</taxon>
        <taxon>Verrucomicrobiales</taxon>
        <taxon>Verrucomicrobiaceae</taxon>
        <taxon>Phragmitibacter</taxon>
    </lineage>
</organism>
<accession>A0A5R8KFJ8</accession>
<feature type="transmembrane region" description="Helical" evidence="1">
    <location>
        <begin position="249"/>
        <end position="269"/>
    </location>
</feature>
<dbReference type="EMBL" id="VAUV01000006">
    <property type="protein sequence ID" value="TLD71073.1"/>
    <property type="molecule type" value="Genomic_DNA"/>
</dbReference>
<feature type="transmembrane region" description="Helical" evidence="1">
    <location>
        <begin position="514"/>
        <end position="536"/>
    </location>
</feature>
<feature type="transmembrane region" description="Helical" evidence="1">
    <location>
        <begin position="445"/>
        <end position="466"/>
    </location>
</feature>
<gene>
    <name evidence="2" type="ORF">FEM03_09170</name>
</gene>
<keyword evidence="1" id="KW-1133">Transmembrane helix</keyword>
<name>A0A5R8KFJ8_9BACT</name>
<feature type="transmembrane region" description="Helical" evidence="1">
    <location>
        <begin position="197"/>
        <end position="219"/>
    </location>
</feature>
<comment type="caution">
    <text evidence="2">The sequence shown here is derived from an EMBL/GenBank/DDBJ whole genome shotgun (WGS) entry which is preliminary data.</text>
</comment>
<dbReference type="Proteomes" id="UP000306196">
    <property type="component" value="Unassembled WGS sequence"/>
</dbReference>
<feature type="transmembrane region" description="Helical" evidence="1">
    <location>
        <begin position="126"/>
        <end position="145"/>
    </location>
</feature>
<feature type="transmembrane region" description="Helical" evidence="1">
    <location>
        <begin position="419"/>
        <end position="438"/>
    </location>
</feature>
<feature type="transmembrane region" description="Helical" evidence="1">
    <location>
        <begin position="77"/>
        <end position="97"/>
    </location>
</feature>
<feature type="transmembrane region" description="Helical" evidence="1">
    <location>
        <begin position="387"/>
        <end position="407"/>
    </location>
</feature>
<protein>
    <submittedName>
        <fullName evidence="2">Uncharacterized protein</fullName>
    </submittedName>
</protein>
<evidence type="ECO:0000256" key="1">
    <source>
        <dbReference type="SAM" id="Phobius"/>
    </source>
</evidence>
<keyword evidence="1" id="KW-0472">Membrane</keyword>
<feature type="transmembrane region" description="Helical" evidence="1">
    <location>
        <begin position="472"/>
        <end position="493"/>
    </location>
</feature>
<keyword evidence="3" id="KW-1185">Reference proteome</keyword>
<feature type="transmembrane region" description="Helical" evidence="1">
    <location>
        <begin position="157"/>
        <end position="176"/>
    </location>
</feature>
<evidence type="ECO:0000313" key="3">
    <source>
        <dbReference type="Proteomes" id="UP000306196"/>
    </source>
</evidence>
<feature type="transmembrane region" description="Helical" evidence="1">
    <location>
        <begin position="548"/>
        <end position="568"/>
    </location>
</feature>
<feature type="transmembrane region" description="Helical" evidence="1">
    <location>
        <begin position="42"/>
        <end position="65"/>
    </location>
</feature>
<dbReference type="RefSeq" id="WP_138085902.1">
    <property type="nucleotide sequence ID" value="NZ_VAUV01000006.1"/>
</dbReference>
<keyword evidence="1" id="KW-0812">Transmembrane</keyword>
<sequence length="583" mass="65368">MNWWNPAVERRLKEAVLRALAIERESGRGGKLQRSRGDFRKVTALAGFLAMQVFWTLAMLSFLGWHQPELASWDCQLVVVGWWFLFSGGLVGNLLQFHSFASPEARMLWTLPAAGGRILRWSRARALWRTWPILLRACVACWWLGGASEALELTEVLSWLVPGVVMGMLTVAWPFVEASDWMCRVKLDRVWHWLRMGTIPGLVILWLSVEHGWFWLPMVEWLERLSPWLVWLMPASWVAGMLQPHTTAFGWWGMLLTMVVVLVGFRGWLRWPMTAAPAFDELWPDHDAEDLEAQAEKAEAVPDRALMKEQLRGGEAARLLEAGWVERWGLSWLNARDRAVFAVLVMVPPNWSQRWRKAALGSLGLAVMLAAVQLLSHQIPQEYVEMFFVWGGMMGAGLLLVLVMPWSGGVSDAVMAWPAGIKNIPFLAGFPVGAWDLLRISVKIVLVRSIATMLLLPLGVIMVWWLKDGATALITASVGLRVLLLLMAVRPLLVMHRMSTVMKCHRGGWVALGTYIFAAVVTLILALVMLVCAAALLGFSGVMDGKGWLISGGLLVVFLLAGLGVFGCHQWRLRGRQVDYEAQ</sequence>
<reference evidence="2 3" key="1">
    <citation type="submission" date="2019-05" db="EMBL/GenBank/DDBJ databases">
        <title>Verrucobacter flavum gen. nov., sp. nov. a new member of the family Verrucomicrobiaceae.</title>
        <authorList>
            <person name="Szuroczki S."/>
            <person name="Abbaszade G."/>
            <person name="Szabo A."/>
            <person name="Felfoldi T."/>
            <person name="Schumann P."/>
            <person name="Boka K."/>
            <person name="Keki Z."/>
            <person name="Toumi M."/>
            <person name="Toth E."/>
        </authorList>
    </citation>
    <scope>NUCLEOTIDE SEQUENCE [LARGE SCALE GENOMIC DNA]</scope>
    <source>
        <strain evidence="2 3">MG-N-17</strain>
    </source>
</reference>
<proteinExistence type="predicted"/>